<feature type="domain" description="GP-PDE" evidence="2">
    <location>
        <begin position="29"/>
        <end position="268"/>
    </location>
</feature>
<feature type="region of interest" description="Disordered" evidence="1">
    <location>
        <begin position="275"/>
        <end position="297"/>
    </location>
</feature>
<sequence length="297" mass="32282">MSNGADGGGRAPRTGHAYLDAVLDQPGSVLALAHRGGAYHPEIEGLENTVAAFRHAVGLGYTYLETDVHVTRDGVLLAFHDAVLDRVTDRRGELARLTAREAARALIGGREEIPTLARLVEEFPGTRFNIDLKSEGAGIALADFVDARRAWDRVLVGSFSGRRLAEFRRRVSRPVATSATPRDIAAFLAVPAARAAAWLATRDFAAFQVPHRCKGVRIVGPGLVRRAHAAGKHVHVWTIDEPAEMHELLDLGVDGLFTDRTDVLKDVLTTRDQWWRGPGEAGGPDDVVRRDEGGESR</sequence>
<dbReference type="InterPro" id="IPR017946">
    <property type="entry name" value="PLC-like_Pdiesterase_TIM-brl"/>
</dbReference>
<keyword evidence="4" id="KW-1185">Reference proteome</keyword>
<accession>A0ABP8WMB8</accession>
<dbReference type="SUPFAM" id="SSF51695">
    <property type="entry name" value="PLC-like phosphodiesterases"/>
    <property type="match status" value="1"/>
</dbReference>
<protein>
    <submittedName>
        <fullName evidence="3">Glycerophosphodiester phosphodiesterase</fullName>
    </submittedName>
</protein>
<dbReference type="PANTHER" id="PTHR43805">
    <property type="entry name" value="GLYCEROPHOSPHORYL DIESTER PHOSPHODIESTERASE"/>
    <property type="match status" value="1"/>
</dbReference>
<comment type="caution">
    <text evidence="3">The sequence shown here is derived from an EMBL/GenBank/DDBJ whole genome shotgun (WGS) entry which is preliminary data.</text>
</comment>
<evidence type="ECO:0000313" key="4">
    <source>
        <dbReference type="Proteomes" id="UP001500621"/>
    </source>
</evidence>
<dbReference type="Gene3D" id="3.20.20.190">
    <property type="entry name" value="Phosphatidylinositol (PI) phosphodiesterase"/>
    <property type="match status" value="1"/>
</dbReference>
<name>A0ABP8WMB8_9ACTN</name>
<reference evidence="4" key="1">
    <citation type="journal article" date="2019" name="Int. J. Syst. Evol. Microbiol.">
        <title>The Global Catalogue of Microorganisms (GCM) 10K type strain sequencing project: providing services to taxonomists for standard genome sequencing and annotation.</title>
        <authorList>
            <consortium name="The Broad Institute Genomics Platform"/>
            <consortium name="The Broad Institute Genome Sequencing Center for Infectious Disease"/>
            <person name="Wu L."/>
            <person name="Ma J."/>
        </authorList>
    </citation>
    <scope>NUCLEOTIDE SEQUENCE [LARGE SCALE GENOMIC DNA]</scope>
    <source>
        <strain evidence="4">JCM 18127</strain>
    </source>
</reference>
<evidence type="ECO:0000259" key="2">
    <source>
        <dbReference type="PROSITE" id="PS51704"/>
    </source>
</evidence>
<evidence type="ECO:0000256" key="1">
    <source>
        <dbReference type="SAM" id="MobiDB-lite"/>
    </source>
</evidence>
<dbReference type="PANTHER" id="PTHR43805:SF1">
    <property type="entry name" value="GP-PDE DOMAIN-CONTAINING PROTEIN"/>
    <property type="match status" value="1"/>
</dbReference>
<dbReference type="Pfam" id="PF03009">
    <property type="entry name" value="GDPD"/>
    <property type="match status" value="1"/>
</dbReference>
<proteinExistence type="predicted"/>
<feature type="compositionally biased region" description="Basic and acidic residues" evidence="1">
    <location>
        <begin position="286"/>
        <end position="297"/>
    </location>
</feature>
<organism evidence="3 4">
    <name type="scientific">Nocardioides nanhaiensis</name>
    <dbReference type="NCBI Taxonomy" id="1476871"/>
    <lineage>
        <taxon>Bacteria</taxon>
        <taxon>Bacillati</taxon>
        <taxon>Actinomycetota</taxon>
        <taxon>Actinomycetes</taxon>
        <taxon>Propionibacteriales</taxon>
        <taxon>Nocardioidaceae</taxon>
        <taxon>Nocardioides</taxon>
    </lineage>
</organism>
<dbReference type="PROSITE" id="PS51704">
    <property type="entry name" value="GP_PDE"/>
    <property type="match status" value="1"/>
</dbReference>
<evidence type="ECO:0000313" key="3">
    <source>
        <dbReference type="EMBL" id="GAA4692244.1"/>
    </source>
</evidence>
<dbReference type="InterPro" id="IPR030395">
    <property type="entry name" value="GP_PDE_dom"/>
</dbReference>
<dbReference type="RefSeq" id="WP_345267800.1">
    <property type="nucleotide sequence ID" value="NZ_BAABIM010000003.1"/>
</dbReference>
<dbReference type="Proteomes" id="UP001500621">
    <property type="component" value="Unassembled WGS sequence"/>
</dbReference>
<dbReference type="EMBL" id="BAABIM010000003">
    <property type="protein sequence ID" value="GAA4692244.1"/>
    <property type="molecule type" value="Genomic_DNA"/>
</dbReference>
<dbReference type="CDD" id="cd08561">
    <property type="entry name" value="GDPD_cytoplasmic_ScUgpQ2_like"/>
    <property type="match status" value="1"/>
</dbReference>
<gene>
    <name evidence="3" type="ORF">GCM10023226_32760</name>
</gene>